<dbReference type="Pfam" id="PF24517">
    <property type="entry name" value="CBM96"/>
    <property type="match status" value="1"/>
</dbReference>
<dbReference type="Proteomes" id="UP001140094">
    <property type="component" value="Unassembled WGS sequence"/>
</dbReference>
<accession>A0A9W8LV89</accession>
<dbReference type="AlphaFoldDB" id="A0A9W8LV89"/>
<protein>
    <recommendedName>
        <fullName evidence="5">Carbohydrate-binding module family 96 domain-containing protein</fullName>
    </recommendedName>
</protein>
<dbReference type="InterPro" id="IPR055372">
    <property type="entry name" value="CBM96"/>
</dbReference>
<sequence>MRVSLVFWSVTFAAGVCAQTTVVLKATRDATIDYSKHFCNNGKIPCTSVTYGLDANLVTVNNWQDYQRILVGFDVPQGTVVQSCVLQVPRPFYADPKGYGLKISSTDSNWDELTVSGNSKARGNEAFIGLVQVDEDKHGGSVDVTSACKNAVANGRVSFFADTTSLMVTFNSIQSKSDDLFSLEYTY</sequence>
<comment type="caution">
    <text evidence="6">The sequence shown here is derived from an EMBL/GenBank/DDBJ whole genome shotgun (WGS) entry which is preliminary data.</text>
</comment>
<evidence type="ECO:0000313" key="6">
    <source>
        <dbReference type="EMBL" id="KAJ2807897.1"/>
    </source>
</evidence>
<evidence type="ECO:0000256" key="3">
    <source>
        <dbReference type="ARBA" id="ARBA00022729"/>
    </source>
</evidence>
<feature type="signal peptide" evidence="4">
    <location>
        <begin position="1"/>
        <end position="18"/>
    </location>
</feature>
<evidence type="ECO:0000259" key="5">
    <source>
        <dbReference type="Pfam" id="PF24517"/>
    </source>
</evidence>
<evidence type="ECO:0000256" key="4">
    <source>
        <dbReference type="SAM" id="SignalP"/>
    </source>
</evidence>
<dbReference type="EMBL" id="JANBUO010000078">
    <property type="protein sequence ID" value="KAJ2807897.1"/>
    <property type="molecule type" value="Genomic_DNA"/>
</dbReference>
<dbReference type="OrthoDB" id="5558001at2759"/>
<dbReference type="GO" id="GO:0005576">
    <property type="term" value="C:extracellular region"/>
    <property type="evidence" value="ECO:0007669"/>
    <property type="project" value="UniProtKB-SubCell"/>
</dbReference>
<reference evidence="6" key="1">
    <citation type="submission" date="2022-07" db="EMBL/GenBank/DDBJ databases">
        <title>Phylogenomic reconstructions and comparative analyses of Kickxellomycotina fungi.</title>
        <authorList>
            <person name="Reynolds N.K."/>
            <person name="Stajich J.E."/>
            <person name="Barry K."/>
            <person name="Grigoriev I.V."/>
            <person name="Crous P."/>
            <person name="Smith M.E."/>
        </authorList>
    </citation>
    <scope>NUCLEOTIDE SEQUENCE</scope>
    <source>
        <strain evidence="6">NRRL 1565</strain>
    </source>
</reference>
<keyword evidence="7" id="KW-1185">Reference proteome</keyword>
<feature type="chain" id="PRO_5040757284" description="Carbohydrate-binding module family 96 domain-containing protein" evidence="4">
    <location>
        <begin position="19"/>
        <end position="187"/>
    </location>
</feature>
<evidence type="ECO:0000313" key="7">
    <source>
        <dbReference type="Proteomes" id="UP001140094"/>
    </source>
</evidence>
<gene>
    <name evidence="6" type="ORF">H4R20_001091</name>
</gene>
<keyword evidence="2" id="KW-0964">Secreted</keyword>
<keyword evidence="3 4" id="KW-0732">Signal</keyword>
<name>A0A9W8LV89_9FUNG</name>
<evidence type="ECO:0000256" key="2">
    <source>
        <dbReference type="ARBA" id="ARBA00022525"/>
    </source>
</evidence>
<proteinExistence type="predicted"/>
<comment type="subcellular location">
    <subcellularLocation>
        <location evidence="1">Secreted</location>
    </subcellularLocation>
</comment>
<feature type="domain" description="Carbohydrate-binding module family 96" evidence="5">
    <location>
        <begin position="49"/>
        <end position="177"/>
    </location>
</feature>
<evidence type="ECO:0000256" key="1">
    <source>
        <dbReference type="ARBA" id="ARBA00004613"/>
    </source>
</evidence>
<organism evidence="6 7">
    <name type="scientific">Coemansia guatemalensis</name>
    <dbReference type="NCBI Taxonomy" id="2761395"/>
    <lineage>
        <taxon>Eukaryota</taxon>
        <taxon>Fungi</taxon>
        <taxon>Fungi incertae sedis</taxon>
        <taxon>Zoopagomycota</taxon>
        <taxon>Kickxellomycotina</taxon>
        <taxon>Kickxellomycetes</taxon>
        <taxon>Kickxellales</taxon>
        <taxon>Kickxellaceae</taxon>
        <taxon>Coemansia</taxon>
    </lineage>
</organism>